<name>A0A1M5XAL7_9FIRM</name>
<feature type="transmembrane region" description="Helical" evidence="10">
    <location>
        <begin position="45"/>
        <end position="67"/>
    </location>
</feature>
<dbReference type="SUPFAM" id="SSF143597">
    <property type="entry name" value="YojJ-like"/>
    <property type="match status" value="1"/>
</dbReference>
<evidence type="ECO:0000256" key="2">
    <source>
        <dbReference type="ARBA" id="ARBA00022475"/>
    </source>
</evidence>
<dbReference type="Pfam" id="PF19293">
    <property type="entry name" value="CdaA_N"/>
    <property type="match status" value="1"/>
</dbReference>
<comment type="similarity">
    <text evidence="10">Belongs to the adenylate cyclase family. DacA/CdaA subfamily.</text>
</comment>
<dbReference type="EC" id="2.7.7.85" evidence="10"/>
<dbReference type="InterPro" id="IPR003390">
    <property type="entry name" value="DNA_integrity_scan_DisA_N"/>
</dbReference>
<feature type="domain" description="DAC" evidence="11">
    <location>
        <begin position="83"/>
        <end position="244"/>
    </location>
</feature>
<dbReference type="NCBIfam" id="TIGR00159">
    <property type="entry name" value="diadenylate cyclase CdaA"/>
    <property type="match status" value="1"/>
</dbReference>
<comment type="function">
    <text evidence="10">Catalyzes the condensation of 2 ATP molecules into cyclic di-AMP (c-di-AMP), a second messenger used to regulate differing processes in different bacteria.</text>
</comment>
<dbReference type="RefSeq" id="WP_234973695.1">
    <property type="nucleotide sequence ID" value="NZ_FQXR01000006.1"/>
</dbReference>
<evidence type="ECO:0000313" key="13">
    <source>
        <dbReference type="Proteomes" id="UP000184389"/>
    </source>
</evidence>
<keyword evidence="6 10" id="KW-0547">Nucleotide-binding</keyword>
<comment type="caution">
    <text evidence="10">Lacks conserved residue(s) required for the propagation of feature annotation.</text>
</comment>
<evidence type="ECO:0000256" key="3">
    <source>
        <dbReference type="ARBA" id="ARBA00022679"/>
    </source>
</evidence>
<keyword evidence="13" id="KW-1185">Reference proteome</keyword>
<evidence type="ECO:0000256" key="1">
    <source>
        <dbReference type="ARBA" id="ARBA00000877"/>
    </source>
</evidence>
<evidence type="ECO:0000256" key="7">
    <source>
        <dbReference type="ARBA" id="ARBA00022840"/>
    </source>
</evidence>
<evidence type="ECO:0000256" key="9">
    <source>
        <dbReference type="ARBA" id="ARBA00023136"/>
    </source>
</evidence>
<protein>
    <recommendedName>
        <fullName evidence="10">Diadenylate cyclase</fullName>
        <shortName evidence="10">DAC</shortName>
        <ecNumber evidence="10">2.7.7.85</ecNumber>
    </recommendedName>
    <alternativeName>
        <fullName evidence="10">Cyclic-di-AMP synthase</fullName>
        <shortName evidence="10">c-di-AMP synthase</shortName>
    </alternativeName>
</protein>
<dbReference type="Proteomes" id="UP000184389">
    <property type="component" value="Unassembled WGS sequence"/>
</dbReference>
<dbReference type="PANTHER" id="PTHR34185">
    <property type="entry name" value="DIADENYLATE CYCLASE"/>
    <property type="match status" value="1"/>
</dbReference>
<keyword evidence="4 10" id="KW-0812">Transmembrane</keyword>
<dbReference type="GO" id="GO:0005524">
    <property type="term" value="F:ATP binding"/>
    <property type="evidence" value="ECO:0007669"/>
    <property type="project" value="UniProtKB-UniRule"/>
</dbReference>
<keyword evidence="8 10" id="KW-1133">Transmembrane helix</keyword>
<dbReference type="PIRSF" id="PIRSF004793">
    <property type="entry name" value="UCP004793"/>
    <property type="match status" value="1"/>
</dbReference>
<dbReference type="InterPro" id="IPR036888">
    <property type="entry name" value="DNA_integrity_DisA_N_sf"/>
</dbReference>
<dbReference type="STRING" id="1123281.SAMN02745180_01610"/>
<evidence type="ECO:0000256" key="10">
    <source>
        <dbReference type="HAMAP-Rule" id="MF_01499"/>
    </source>
</evidence>
<accession>A0A1M5XAL7</accession>
<dbReference type="PROSITE" id="PS51794">
    <property type="entry name" value="DAC"/>
    <property type="match status" value="1"/>
</dbReference>
<comment type="catalytic activity">
    <reaction evidence="1 10">
        <text>2 ATP = 3',3'-c-di-AMP + 2 diphosphate</text>
        <dbReference type="Rhea" id="RHEA:35655"/>
        <dbReference type="ChEBI" id="CHEBI:30616"/>
        <dbReference type="ChEBI" id="CHEBI:33019"/>
        <dbReference type="ChEBI" id="CHEBI:71500"/>
        <dbReference type="EC" id="2.7.7.85"/>
    </reaction>
</comment>
<evidence type="ECO:0000256" key="5">
    <source>
        <dbReference type="ARBA" id="ARBA00022695"/>
    </source>
</evidence>
<dbReference type="AlphaFoldDB" id="A0A1M5XAL7"/>
<evidence type="ECO:0000256" key="6">
    <source>
        <dbReference type="ARBA" id="ARBA00022741"/>
    </source>
</evidence>
<comment type="subunit">
    <text evidence="10">Probably a homodimer.</text>
</comment>
<dbReference type="GO" id="GO:0004016">
    <property type="term" value="F:adenylate cyclase activity"/>
    <property type="evidence" value="ECO:0007669"/>
    <property type="project" value="UniProtKB-UniRule"/>
</dbReference>
<dbReference type="HAMAP" id="MF_01499">
    <property type="entry name" value="DacA"/>
    <property type="match status" value="1"/>
</dbReference>
<proteinExistence type="inferred from homology"/>
<dbReference type="Pfam" id="PF02457">
    <property type="entry name" value="DAC"/>
    <property type="match status" value="1"/>
</dbReference>
<dbReference type="InterPro" id="IPR014046">
    <property type="entry name" value="C-di-AMP_synthase"/>
</dbReference>
<gene>
    <name evidence="10" type="primary">dacA</name>
    <name evidence="12" type="ORF">SAMN02745180_01610</name>
</gene>
<reference evidence="12 13" key="1">
    <citation type="submission" date="2016-11" db="EMBL/GenBank/DDBJ databases">
        <authorList>
            <person name="Jaros S."/>
            <person name="Januszkiewicz K."/>
            <person name="Wedrychowicz H."/>
        </authorList>
    </citation>
    <scope>NUCLEOTIDE SEQUENCE [LARGE SCALE GENOMIC DNA]</scope>
    <source>
        <strain evidence="12 13">DSM 13106</strain>
    </source>
</reference>
<sequence>MQYLKELFLNIRIRDIIDILIVAFAFYKLFMLIRETRAEQLTKGILVLFVATKISEWLELYTVYWILEKTMTVGVLAILIVFQPELRRALEYLGRSRFFTKSFMEIKDENVNEAVDEIVDAVASLSRQKIGALIVMERETGLNEVVETGTRIDGKISSGLLINIFIPNTPLHDGAVVIKEDIVKAAGCFLPLTDNMSLSKELGTRHRAALGVSEKSDCLAIVVSEETGAISVAENGSLARYLDVKTLKQILLDLYKPKEQRQSFLIKWRRKDEQGEEE</sequence>
<dbReference type="GO" id="GO:0006171">
    <property type="term" value="P:cAMP biosynthetic process"/>
    <property type="evidence" value="ECO:0007669"/>
    <property type="project" value="InterPro"/>
</dbReference>
<keyword evidence="5 10" id="KW-0548">Nucleotidyltransferase</keyword>
<dbReference type="InterPro" id="IPR045585">
    <property type="entry name" value="CdaA_N"/>
</dbReference>
<keyword evidence="3 10" id="KW-0808">Transferase</keyword>
<dbReference type="InterPro" id="IPR034701">
    <property type="entry name" value="CdaA"/>
</dbReference>
<organism evidence="12 13">
    <name type="scientific">Sporanaerobacter acetigenes DSM 13106</name>
    <dbReference type="NCBI Taxonomy" id="1123281"/>
    <lineage>
        <taxon>Bacteria</taxon>
        <taxon>Bacillati</taxon>
        <taxon>Bacillota</taxon>
        <taxon>Tissierellia</taxon>
        <taxon>Tissierellales</taxon>
        <taxon>Sporanaerobacteraceae</taxon>
        <taxon>Sporanaerobacter</taxon>
    </lineage>
</organism>
<keyword evidence="7 10" id="KW-0067">ATP-binding</keyword>
<dbReference type="Gene3D" id="3.40.1700.10">
    <property type="entry name" value="DNA integrity scanning protein, DisA, N-terminal domain"/>
    <property type="match status" value="1"/>
</dbReference>
<dbReference type="InterPro" id="IPR050338">
    <property type="entry name" value="DisA"/>
</dbReference>
<dbReference type="GO" id="GO:0106408">
    <property type="term" value="F:diadenylate cyclase activity"/>
    <property type="evidence" value="ECO:0007669"/>
    <property type="project" value="UniProtKB-EC"/>
</dbReference>
<dbReference type="PANTHER" id="PTHR34185:SF1">
    <property type="entry name" value="DIADENYLATE CYCLASE"/>
    <property type="match status" value="1"/>
</dbReference>
<evidence type="ECO:0000259" key="11">
    <source>
        <dbReference type="PROSITE" id="PS51794"/>
    </source>
</evidence>
<keyword evidence="9 10" id="KW-0472">Membrane</keyword>
<dbReference type="FunFam" id="3.40.1700.10:FF:000002">
    <property type="entry name" value="Diadenylate cyclase"/>
    <property type="match status" value="1"/>
</dbReference>
<evidence type="ECO:0000256" key="8">
    <source>
        <dbReference type="ARBA" id="ARBA00022989"/>
    </source>
</evidence>
<evidence type="ECO:0000256" key="4">
    <source>
        <dbReference type="ARBA" id="ARBA00022692"/>
    </source>
</evidence>
<keyword evidence="2 10" id="KW-1003">Cell membrane</keyword>
<dbReference type="EMBL" id="FQXR01000006">
    <property type="protein sequence ID" value="SHH96917.1"/>
    <property type="molecule type" value="Genomic_DNA"/>
</dbReference>
<evidence type="ECO:0000313" key="12">
    <source>
        <dbReference type="EMBL" id="SHH96917.1"/>
    </source>
</evidence>
<feature type="transmembrane region" description="Helical" evidence="10">
    <location>
        <begin position="16"/>
        <end position="33"/>
    </location>
</feature>